<dbReference type="GeneID" id="6073088"/>
<feature type="transmembrane region" description="Helical" evidence="1">
    <location>
        <begin position="5"/>
        <end position="23"/>
    </location>
</feature>
<evidence type="ECO:0000256" key="1">
    <source>
        <dbReference type="SAM" id="Phobius"/>
    </source>
</evidence>
<dbReference type="SUPFAM" id="SSF63829">
    <property type="entry name" value="Calcium-dependent phosphotriesterase"/>
    <property type="match status" value="1"/>
</dbReference>
<keyword evidence="1" id="KW-1133">Transmembrane helix</keyword>
<dbReference type="PANTHER" id="PTHR11799">
    <property type="entry name" value="PARAOXONASE"/>
    <property type="match status" value="1"/>
</dbReference>
<keyword evidence="1" id="KW-0472">Membrane</keyword>
<dbReference type="OrthoDB" id="5307922at2759"/>
<gene>
    <name evidence="2" type="ORF">LACBIDRAFT_313942</name>
</gene>
<dbReference type="InParanoid" id="B0D175"/>
<organism evidence="3">
    <name type="scientific">Laccaria bicolor (strain S238N-H82 / ATCC MYA-4686)</name>
    <name type="common">Bicoloured deceiver</name>
    <name type="synonym">Laccaria laccata var. bicolor</name>
    <dbReference type="NCBI Taxonomy" id="486041"/>
    <lineage>
        <taxon>Eukaryota</taxon>
        <taxon>Fungi</taxon>
        <taxon>Dikarya</taxon>
        <taxon>Basidiomycota</taxon>
        <taxon>Agaricomycotina</taxon>
        <taxon>Agaricomycetes</taxon>
        <taxon>Agaricomycetidae</taxon>
        <taxon>Agaricales</taxon>
        <taxon>Agaricineae</taxon>
        <taxon>Hydnangiaceae</taxon>
        <taxon>Laccaria</taxon>
    </lineage>
</organism>
<dbReference type="InterPro" id="IPR011042">
    <property type="entry name" value="6-blade_b-propeller_TolB-like"/>
</dbReference>
<protein>
    <submittedName>
        <fullName evidence="2">Predicted protein</fullName>
    </submittedName>
</protein>
<dbReference type="RefSeq" id="XP_001877848.1">
    <property type="nucleotide sequence ID" value="XM_001877813.1"/>
</dbReference>
<dbReference type="HOGENOM" id="CLU_033924_2_0_1"/>
<dbReference type="KEGG" id="lbc:LACBIDRAFT_313942"/>
<proteinExistence type="predicted"/>
<dbReference type="AlphaFoldDB" id="B0D175"/>
<reference evidence="2 3" key="1">
    <citation type="journal article" date="2008" name="Nature">
        <title>The genome of Laccaria bicolor provides insights into mycorrhizal symbiosis.</title>
        <authorList>
            <person name="Martin F."/>
            <person name="Aerts A."/>
            <person name="Ahren D."/>
            <person name="Brun A."/>
            <person name="Danchin E.G.J."/>
            <person name="Duchaussoy F."/>
            <person name="Gibon J."/>
            <person name="Kohler A."/>
            <person name="Lindquist E."/>
            <person name="Pereda V."/>
            <person name="Salamov A."/>
            <person name="Shapiro H.J."/>
            <person name="Wuyts J."/>
            <person name="Blaudez D."/>
            <person name="Buee M."/>
            <person name="Brokstein P."/>
            <person name="Canbaeck B."/>
            <person name="Cohen D."/>
            <person name="Courty P.E."/>
            <person name="Coutinho P.M."/>
            <person name="Delaruelle C."/>
            <person name="Detter J.C."/>
            <person name="Deveau A."/>
            <person name="DiFazio S."/>
            <person name="Duplessis S."/>
            <person name="Fraissinet-Tachet L."/>
            <person name="Lucic E."/>
            <person name="Frey-Klett P."/>
            <person name="Fourrey C."/>
            <person name="Feussner I."/>
            <person name="Gay G."/>
            <person name="Grimwood J."/>
            <person name="Hoegger P.J."/>
            <person name="Jain P."/>
            <person name="Kilaru S."/>
            <person name="Labbe J."/>
            <person name="Lin Y.C."/>
            <person name="Legue V."/>
            <person name="Le Tacon F."/>
            <person name="Marmeisse R."/>
            <person name="Melayah D."/>
            <person name="Montanini B."/>
            <person name="Muratet M."/>
            <person name="Nehls U."/>
            <person name="Niculita-Hirzel H."/>
            <person name="Oudot-Le Secq M.P."/>
            <person name="Peter M."/>
            <person name="Quesneville H."/>
            <person name="Rajashekar B."/>
            <person name="Reich M."/>
            <person name="Rouhier N."/>
            <person name="Schmutz J."/>
            <person name="Yin T."/>
            <person name="Chalot M."/>
            <person name="Henrissat B."/>
            <person name="Kuees U."/>
            <person name="Lucas S."/>
            <person name="Van de Peer Y."/>
            <person name="Podila G.K."/>
            <person name="Polle A."/>
            <person name="Pukkila P.J."/>
            <person name="Richardson P.M."/>
            <person name="Rouze P."/>
            <person name="Sanders I.R."/>
            <person name="Stajich J.E."/>
            <person name="Tunlid A."/>
            <person name="Tuskan G."/>
            <person name="Grigoriev I.V."/>
        </authorList>
    </citation>
    <scope>NUCLEOTIDE SEQUENCE [LARGE SCALE GENOMIC DNA]</scope>
    <source>
        <strain evidence="3">S238N-H82 / ATCC MYA-4686</strain>
    </source>
</reference>
<evidence type="ECO:0000313" key="3">
    <source>
        <dbReference type="Proteomes" id="UP000001194"/>
    </source>
</evidence>
<dbReference type="Proteomes" id="UP000001194">
    <property type="component" value="Unassembled WGS sequence"/>
</dbReference>
<sequence length="391" mass="42409">MARTILNILVVLVAILGGFYQLYLRPTLVKFGLGRVVENIGNKDACITVPELSACEKMVLYQPTGLMYLACSTPQSRVHWTPTMGRLNATGASRTDYVATYDPKTSRITRLNVANFATQSRGLSLHGMDVVSSSSNPNDLFIYLVNHRAPLGNLLASKVGADSVIELFKTTVGGSMMTHIKTFQDESVIITPNDIVGSPDGKSFYFTNDHGARVGLTRDLEMLGYAVTSVGYCHIDEGCKFAIKNMHGNNGIAQAPNGTFYVANAVWGGLTILEPQADKSLVITDYVKTDRGMDNLSVDSAGHVWAAGFPNALILALQHFSDPTIPCPSNALRFSINTGPNAFYGEKYKMDKVFEDDGTFASGITTVVHDAERKLLFLDGVTAPSLFVCKL</sequence>
<dbReference type="PANTHER" id="PTHR11799:SF12">
    <property type="entry name" value="PARAOXONASE-RELATED"/>
    <property type="match status" value="1"/>
</dbReference>
<evidence type="ECO:0000313" key="2">
    <source>
        <dbReference type="EMBL" id="EDR11951.1"/>
    </source>
</evidence>
<dbReference type="EMBL" id="DS547095">
    <property type="protein sequence ID" value="EDR11951.1"/>
    <property type="molecule type" value="Genomic_DNA"/>
</dbReference>
<dbReference type="InterPro" id="IPR051288">
    <property type="entry name" value="Serum_paraoxonase/arylesterase"/>
</dbReference>
<keyword evidence="1" id="KW-0812">Transmembrane</keyword>
<name>B0D175_LACBS</name>
<keyword evidence="3" id="KW-1185">Reference proteome</keyword>
<accession>B0D175</accession>
<dbReference type="Gene3D" id="2.120.10.30">
    <property type="entry name" value="TolB, C-terminal domain"/>
    <property type="match status" value="1"/>
</dbReference>